<evidence type="ECO:0000313" key="2">
    <source>
        <dbReference type="EMBL" id="MER2491207.1"/>
    </source>
</evidence>
<feature type="transmembrane region" description="Helical" evidence="1">
    <location>
        <begin position="31"/>
        <end position="56"/>
    </location>
</feature>
<gene>
    <name evidence="2" type="ORF">ABS311_04855</name>
</gene>
<evidence type="ECO:0000313" key="3">
    <source>
        <dbReference type="Proteomes" id="UP001467690"/>
    </source>
</evidence>
<dbReference type="Proteomes" id="UP001467690">
    <property type="component" value="Unassembled WGS sequence"/>
</dbReference>
<comment type="caution">
    <text evidence="2">The sequence shown here is derived from an EMBL/GenBank/DDBJ whole genome shotgun (WGS) entry which is preliminary data.</text>
</comment>
<dbReference type="PANTHER" id="PTHR34821">
    <property type="entry name" value="INNER MEMBRANE PROTEIN YDCZ"/>
    <property type="match status" value="1"/>
</dbReference>
<dbReference type="Pfam" id="PF04657">
    <property type="entry name" value="DMT_YdcZ"/>
    <property type="match status" value="1"/>
</dbReference>
<protein>
    <submittedName>
        <fullName evidence="2">DMT family transporter</fullName>
    </submittedName>
</protein>
<feature type="transmembrane region" description="Helical" evidence="1">
    <location>
        <begin position="99"/>
        <end position="118"/>
    </location>
</feature>
<reference evidence="2 3" key="1">
    <citation type="submission" date="2024-06" db="EMBL/GenBank/DDBJ databases">
        <authorList>
            <person name="Chen R.Y."/>
        </authorList>
    </citation>
    <scope>NUCLEOTIDE SEQUENCE [LARGE SCALE GENOMIC DNA]</scope>
    <source>
        <strain evidence="2 3">D2</strain>
    </source>
</reference>
<organism evidence="2 3">
    <name type="scientific">Catenovulum sediminis</name>
    <dbReference type="NCBI Taxonomy" id="1740262"/>
    <lineage>
        <taxon>Bacteria</taxon>
        <taxon>Pseudomonadati</taxon>
        <taxon>Pseudomonadota</taxon>
        <taxon>Gammaproteobacteria</taxon>
        <taxon>Alteromonadales</taxon>
        <taxon>Alteromonadaceae</taxon>
        <taxon>Catenovulum</taxon>
    </lineage>
</organism>
<sequence length="143" mass="14850">MNILLALIAGGLITLQASINSQLGVILRNTLLATLVAFSVAAFVSAIVLFATHPYLPGKPLVKTIPMYLWFGGGLSAVGVGLFYYLIPKMGAGSMMSVALTGQLLTAVVLSHFGLFGLPQVPITPSRILGGGAMVLGLVLLNR</sequence>
<keyword evidence="3" id="KW-1185">Reference proteome</keyword>
<keyword evidence="1" id="KW-1133">Transmembrane helix</keyword>
<dbReference type="EMBL" id="JBELOE010000093">
    <property type="protein sequence ID" value="MER2491207.1"/>
    <property type="molecule type" value="Genomic_DNA"/>
</dbReference>
<keyword evidence="1" id="KW-0472">Membrane</keyword>
<dbReference type="RefSeq" id="WP_350400875.1">
    <property type="nucleotide sequence ID" value="NZ_JBELOE010000093.1"/>
</dbReference>
<dbReference type="PANTHER" id="PTHR34821:SF2">
    <property type="entry name" value="INNER MEMBRANE PROTEIN YDCZ"/>
    <property type="match status" value="1"/>
</dbReference>
<evidence type="ECO:0000256" key="1">
    <source>
        <dbReference type="SAM" id="Phobius"/>
    </source>
</evidence>
<proteinExistence type="predicted"/>
<name>A0ABV1RE77_9ALTE</name>
<keyword evidence="1" id="KW-0812">Transmembrane</keyword>
<dbReference type="InterPro" id="IPR006750">
    <property type="entry name" value="YdcZ"/>
</dbReference>
<accession>A0ABV1RE77</accession>
<feature type="transmembrane region" description="Helical" evidence="1">
    <location>
        <begin position="68"/>
        <end position="87"/>
    </location>
</feature>